<dbReference type="GO" id="GO:0030331">
    <property type="term" value="F:nuclear estrogen receptor binding"/>
    <property type="evidence" value="ECO:0007669"/>
    <property type="project" value="TreeGrafter"/>
</dbReference>
<feature type="compositionally biased region" description="Polar residues" evidence="1">
    <location>
        <begin position="180"/>
        <end position="189"/>
    </location>
</feature>
<dbReference type="Pfam" id="PF15364">
    <property type="entry name" value="PAXIP1_C"/>
    <property type="match status" value="1"/>
</dbReference>
<dbReference type="GO" id="GO:0044666">
    <property type="term" value="C:MLL3/4 complex"/>
    <property type="evidence" value="ECO:0007669"/>
    <property type="project" value="TreeGrafter"/>
</dbReference>
<dbReference type="GeneTree" id="ENSGT00390000016049"/>
<evidence type="ECO:0000313" key="2">
    <source>
        <dbReference type="Ensembl" id="ENSPMAP00000009105.1"/>
    </source>
</evidence>
<reference evidence="2" key="1">
    <citation type="submission" date="2025-08" db="UniProtKB">
        <authorList>
            <consortium name="Ensembl"/>
        </authorList>
    </citation>
    <scope>IDENTIFICATION</scope>
</reference>
<protein>
    <submittedName>
        <fullName evidence="2">PAXIP1 associated glutamate rich protein 1</fullName>
    </submittedName>
</protein>
<dbReference type="InterPro" id="IPR028213">
    <property type="entry name" value="PA1"/>
</dbReference>
<feature type="compositionally biased region" description="Basic and acidic residues" evidence="1">
    <location>
        <begin position="112"/>
        <end position="122"/>
    </location>
</feature>
<dbReference type="PANTHER" id="PTHR28467:SF1">
    <property type="entry name" value="PAXIP1-ASSOCIATED GLUTAMATE-RICH PROTEIN 1"/>
    <property type="match status" value="1"/>
</dbReference>
<dbReference type="STRING" id="7757.ENSPMAP00000009105"/>
<feature type="region of interest" description="Disordered" evidence="1">
    <location>
        <begin position="87"/>
        <end position="206"/>
    </location>
</feature>
<accession>S4RV65</accession>
<feature type="region of interest" description="Disordered" evidence="1">
    <location>
        <begin position="21"/>
        <end position="70"/>
    </location>
</feature>
<feature type="compositionally biased region" description="Basic and acidic residues" evidence="1">
    <location>
        <begin position="135"/>
        <end position="145"/>
    </location>
</feature>
<dbReference type="AlphaFoldDB" id="S4RV65"/>
<dbReference type="GO" id="GO:0033148">
    <property type="term" value="P:positive regulation of intracellular estrogen receptor signaling pathway"/>
    <property type="evidence" value="ECO:0007669"/>
    <property type="project" value="TreeGrafter"/>
</dbReference>
<dbReference type="GO" id="GO:1902808">
    <property type="term" value="P:positive regulation of cell cycle G1/S phase transition"/>
    <property type="evidence" value="ECO:0007669"/>
    <property type="project" value="TreeGrafter"/>
</dbReference>
<reference evidence="2" key="2">
    <citation type="submission" date="2025-09" db="UniProtKB">
        <authorList>
            <consortium name="Ensembl"/>
        </authorList>
    </citation>
    <scope>IDENTIFICATION</scope>
</reference>
<name>S4RV65_PETMA</name>
<dbReference type="HOGENOM" id="CLU_088613_1_0_1"/>
<sequence>AGNVSIMETAVETVASELSCMNTGHDDGEQAQQPQENVGEGEKAAGDSDWWMGSSDDEEIKPGCPDWMPSPEQIRTLFECIAKEGSLPLKMTHLPRRPPTPEPQCPDEPEEEGRTEQPDGQKCDTPSEFDFNEELTPKKTNDKKLFSPRRTPGSGGRIPKREARLDKVLSDMLRHKRMDQQLQQRSSQHGAPERDAQTPTTKRSAS</sequence>
<dbReference type="PANTHER" id="PTHR28467">
    <property type="entry name" value="PAXIP1-ASSOCIATED GLUTAMATE-RICH PROTEIN 1"/>
    <property type="match status" value="1"/>
</dbReference>
<evidence type="ECO:0000256" key="1">
    <source>
        <dbReference type="SAM" id="MobiDB-lite"/>
    </source>
</evidence>
<dbReference type="Ensembl" id="ENSPMAT00000009144.1">
    <property type="protein sequence ID" value="ENSPMAP00000009105.1"/>
    <property type="gene ID" value="ENSPMAG00000008269.1"/>
</dbReference>
<feature type="compositionally biased region" description="Polar residues" evidence="1">
    <location>
        <begin position="197"/>
        <end position="206"/>
    </location>
</feature>
<proteinExistence type="predicted"/>
<feature type="compositionally biased region" description="Basic and acidic residues" evidence="1">
    <location>
        <begin position="159"/>
        <end position="173"/>
    </location>
</feature>
<dbReference type="OMA" id="SNDIWAN"/>
<organism evidence="2">
    <name type="scientific">Petromyzon marinus</name>
    <name type="common">Sea lamprey</name>
    <dbReference type="NCBI Taxonomy" id="7757"/>
    <lineage>
        <taxon>Eukaryota</taxon>
        <taxon>Metazoa</taxon>
        <taxon>Chordata</taxon>
        <taxon>Craniata</taxon>
        <taxon>Vertebrata</taxon>
        <taxon>Cyclostomata</taxon>
        <taxon>Hyperoartia</taxon>
        <taxon>Petromyzontiformes</taxon>
        <taxon>Petromyzontidae</taxon>
        <taxon>Petromyzon</taxon>
    </lineage>
</organism>